<evidence type="ECO:0000313" key="5">
    <source>
        <dbReference type="Proteomes" id="UP000598971"/>
    </source>
</evidence>
<gene>
    <name evidence="4" type="ORF">GD597_01395</name>
</gene>
<dbReference type="InterPro" id="IPR003343">
    <property type="entry name" value="Big_2"/>
</dbReference>
<dbReference type="EMBL" id="WHPF01000001">
    <property type="protein sequence ID" value="NNV54094.1"/>
    <property type="molecule type" value="Genomic_DNA"/>
</dbReference>
<dbReference type="Gene3D" id="2.60.40.10">
    <property type="entry name" value="Immunoglobulins"/>
    <property type="match status" value="1"/>
</dbReference>
<dbReference type="RefSeq" id="WP_171606004.1">
    <property type="nucleotide sequence ID" value="NZ_WHPF01000001.1"/>
</dbReference>
<name>A0A8J8JSZ1_9BACT</name>
<dbReference type="InterPro" id="IPR026444">
    <property type="entry name" value="Secre_tail"/>
</dbReference>
<evidence type="ECO:0000259" key="2">
    <source>
        <dbReference type="Pfam" id="PF02368"/>
    </source>
</evidence>
<dbReference type="Pfam" id="PF02368">
    <property type="entry name" value="Big_2"/>
    <property type="match status" value="1"/>
</dbReference>
<keyword evidence="1" id="KW-0732">Signal</keyword>
<dbReference type="NCBIfam" id="TIGR04183">
    <property type="entry name" value="Por_Secre_tail"/>
    <property type="match status" value="1"/>
</dbReference>
<comment type="caution">
    <text evidence="4">The sequence shown here is derived from an EMBL/GenBank/DDBJ whole genome shotgun (WGS) entry which is preliminary data.</text>
</comment>
<dbReference type="InterPro" id="IPR008964">
    <property type="entry name" value="Invasin/intimin_cell_adhesion"/>
</dbReference>
<accession>A0A8J8JSZ1</accession>
<sequence>MKKVYLLFFASLLLLGKTNAQLVVFGDDYAPGVSFAAFGGSTNAMSLDNTEHHSGTASLKINVTSGYTGGAFVSATPKDLSTYNAVTFWAKESSPYLLDAVGLGNNATTTVYAVERNGVALTSGWVKYYVPIPVASKLTAETGLFHFAEGSGEGAYTIWIDDVQYENVIGGVIGTPTASFATETQNKEIGATFGANGTTSTFPVNSVNQAMQTAKAYFTWTSSNTAVATIDAEGVGTGLSAGSTTVTGKLGAVTAAGTLTVNVSAAVSPSTAAPTPPIRNAGDVISLFSGAYTDVAGTDWFPNWSQSTVVTEVSIAGNATKKYSTFNYQGVQFASAINASGMTKLHIDLWTPDCTAFEVYPIVTGQPEQKVTVTPVAGWNSFDISLSSYTIPLSSIIQLKFVGAPFSGSTVFLDNIYFYKEGVVISEPATAAPTPTRNAAGVISLFSNAYTDVPVNTWSTDWDNANVEDVQIAGNDTKKYTSLVFSGTEFTAPTIDATTMDHFHVDVWTPGAAEVKVKLVDFGANGTYDGGGDDKNSIEYVLSPAPTPGAWASYDIPLTSFTGLDTKQHLAQLLFVSSTITLFVDNVYLYNTALPVSFTGFTATRKNNTALLQWSTAFELNNKGFSIERSSDATTWKQINFVNGAVSGTGARTYTATDLSPAAGTNYYRIKQIDIDGHATYSSTQTLSFDKANAATLVLFPNPAKDKVTITIGAINGNNARYTIISADGKIAKSGTFGKAQANTIQTLDVSNLQRGVYIVQLSDGITQQTAKLLLN</sequence>
<organism evidence="4 5">
    <name type="scientific">Limnovirga soli</name>
    <dbReference type="NCBI Taxonomy" id="2656915"/>
    <lineage>
        <taxon>Bacteria</taxon>
        <taxon>Pseudomonadati</taxon>
        <taxon>Bacteroidota</taxon>
        <taxon>Chitinophagia</taxon>
        <taxon>Chitinophagales</taxon>
        <taxon>Chitinophagaceae</taxon>
        <taxon>Limnovirga</taxon>
    </lineage>
</organism>
<evidence type="ECO:0000256" key="1">
    <source>
        <dbReference type="SAM" id="SignalP"/>
    </source>
</evidence>
<evidence type="ECO:0000313" key="4">
    <source>
        <dbReference type="EMBL" id="NNV54094.1"/>
    </source>
</evidence>
<dbReference type="SUPFAM" id="SSF49785">
    <property type="entry name" value="Galactose-binding domain-like"/>
    <property type="match status" value="1"/>
</dbReference>
<evidence type="ECO:0000259" key="3">
    <source>
        <dbReference type="Pfam" id="PF18962"/>
    </source>
</evidence>
<dbReference type="Pfam" id="PF18962">
    <property type="entry name" value="Por_Secre_tail"/>
    <property type="match status" value="1"/>
</dbReference>
<dbReference type="Gene3D" id="2.60.40.1080">
    <property type="match status" value="1"/>
</dbReference>
<keyword evidence="5" id="KW-1185">Reference proteome</keyword>
<dbReference type="AlphaFoldDB" id="A0A8J8JSZ1"/>
<feature type="domain" description="Secretion system C-terminal sorting" evidence="3">
    <location>
        <begin position="699"/>
        <end position="773"/>
    </location>
</feature>
<dbReference type="Gene3D" id="2.60.120.430">
    <property type="entry name" value="Galactose-binding lectin"/>
    <property type="match status" value="1"/>
</dbReference>
<feature type="domain" description="BIG2" evidence="2">
    <location>
        <begin position="207"/>
        <end position="260"/>
    </location>
</feature>
<dbReference type="InterPro" id="IPR013783">
    <property type="entry name" value="Ig-like_fold"/>
</dbReference>
<dbReference type="SUPFAM" id="SSF49373">
    <property type="entry name" value="Invasin/intimin cell-adhesion fragments"/>
    <property type="match status" value="1"/>
</dbReference>
<dbReference type="InterPro" id="IPR008979">
    <property type="entry name" value="Galactose-bd-like_sf"/>
</dbReference>
<feature type="signal peptide" evidence="1">
    <location>
        <begin position="1"/>
        <end position="20"/>
    </location>
</feature>
<proteinExistence type="predicted"/>
<protein>
    <submittedName>
        <fullName evidence="4">T9SS type A sorting domain-containing protein</fullName>
    </submittedName>
</protein>
<feature type="chain" id="PRO_5035258971" evidence="1">
    <location>
        <begin position="21"/>
        <end position="776"/>
    </location>
</feature>
<dbReference type="Proteomes" id="UP000598971">
    <property type="component" value="Unassembled WGS sequence"/>
</dbReference>
<reference evidence="4" key="1">
    <citation type="submission" date="2019-10" db="EMBL/GenBank/DDBJ databases">
        <title>Draft genome sequence of Panacibacter sp. KCS-6.</title>
        <authorList>
            <person name="Yim K.J."/>
        </authorList>
    </citation>
    <scope>NUCLEOTIDE SEQUENCE</scope>
    <source>
        <strain evidence="4">KCS-6</strain>
    </source>
</reference>